<protein>
    <submittedName>
        <fullName evidence="2">Uncharacterized protein</fullName>
    </submittedName>
</protein>
<reference evidence="2" key="2">
    <citation type="journal article" date="2015" name="Data Brief">
        <title>Shoot transcriptome of the giant reed, Arundo donax.</title>
        <authorList>
            <person name="Barrero R.A."/>
            <person name="Guerrero F.D."/>
            <person name="Moolhuijzen P."/>
            <person name="Goolsby J.A."/>
            <person name="Tidwell J."/>
            <person name="Bellgard S.E."/>
            <person name="Bellgard M.I."/>
        </authorList>
    </citation>
    <scope>NUCLEOTIDE SEQUENCE</scope>
    <source>
        <tissue evidence="2">Shoot tissue taken approximately 20 cm above the soil surface</tissue>
    </source>
</reference>
<evidence type="ECO:0000313" key="2">
    <source>
        <dbReference type="EMBL" id="JAD60910.1"/>
    </source>
</evidence>
<dbReference type="EMBL" id="GBRH01236985">
    <property type="protein sequence ID" value="JAD60910.1"/>
    <property type="molecule type" value="Transcribed_RNA"/>
</dbReference>
<feature type="transmembrane region" description="Helical" evidence="1">
    <location>
        <begin position="30"/>
        <end position="51"/>
    </location>
</feature>
<name>A0A0A9BI49_ARUDO</name>
<proteinExistence type="predicted"/>
<sequence>MCVVICETSFGSYYLGTVYSFGLLDATHSWIYSSITLLWVHVELYAGYFIYESHCLLMVRIAAKMFRNFMASSLCLSPVT</sequence>
<organism evidence="2">
    <name type="scientific">Arundo donax</name>
    <name type="common">Giant reed</name>
    <name type="synonym">Donax arundinaceus</name>
    <dbReference type="NCBI Taxonomy" id="35708"/>
    <lineage>
        <taxon>Eukaryota</taxon>
        <taxon>Viridiplantae</taxon>
        <taxon>Streptophyta</taxon>
        <taxon>Embryophyta</taxon>
        <taxon>Tracheophyta</taxon>
        <taxon>Spermatophyta</taxon>
        <taxon>Magnoliopsida</taxon>
        <taxon>Liliopsida</taxon>
        <taxon>Poales</taxon>
        <taxon>Poaceae</taxon>
        <taxon>PACMAD clade</taxon>
        <taxon>Arundinoideae</taxon>
        <taxon>Arundineae</taxon>
        <taxon>Arundo</taxon>
    </lineage>
</organism>
<dbReference type="AlphaFoldDB" id="A0A0A9BI49"/>
<evidence type="ECO:0000256" key="1">
    <source>
        <dbReference type="SAM" id="Phobius"/>
    </source>
</evidence>
<keyword evidence="1" id="KW-0812">Transmembrane</keyword>
<keyword evidence="1" id="KW-1133">Transmembrane helix</keyword>
<reference evidence="2" key="1">
    <citation type="submission" date="2014-09" db="EMBL/GenBank/DDBJ databases">
        <authorList>
            <person name="Magalhaes I.L.F."/>
            <person name="Oliveira U."/>
            <person name="Santos F.R."/>
            <person name="Vidigal T.H.D.A."/>
            <person name="Brescovit A.D."/>
            <person name="Santos A.J."/>
        </authorList>
    </citation>
    <scope>NUCLEOTIDE SEQUENCE</scope>
    <source>
        <tissue evidence="2">Shoot tissue taken approximately 20 cm above the soil surface</tissue>
    </source>
</reference>
<keyword evidence="1" id="KW-0472">Membrane</keyword>
<accession>A0A0A9BI49</accession>